<name>A0A9W9RKS7_PENBR</name>
<dbReference type="Proteomes" id="UP001148299">
    <property type="component" value="Unassembled WGS sequence"/>
</dbReference>
<dbReference type="GO" id="GO:0016020">
    <property type="term" value="C:membrane"/>
    <property type="evidence" value="ECO:0007669"/>
    <property type="project" value="UniProtKB-SubCell"/>
</dbReference>
<accession>A0A9W9RKS7</accession>
<keyword evidence="2 6" id="KW-0812">Transmembrane</keyword>
<evidence type="ECO:0000256" key="1">
    <source>
        <dbReference type="ARBA" id="ARBA00004141"/>
    </source>
</evidence>
<keyword evidence="3 6" id="KW-1133">Transmembrane helix</keyword>
<evidence type="ECO:0000259" key="7">
    <source>
        <dbReference type="Pfam" id="PF20684"/>
    </source>
</evidence>
<gene>
    <name evidence="8" type="ORF">N7541_002810</name>
</gene>
<evidence type="ECO:0000256" key="4">
    <source>
        <dbReference type="ARBA" id="ARBA00023136"/>
    </source>
</evidence>
<feature type="transmembrane region" description="Helical" evidence="6">
    <location>
        <begin position="84"/>
        <end position="104"/>
    </location>
</feature>
<feature type="transmembrane region" description="Helical" evidence="6">
    <location>
        <begin position="133"/>
        <end position="154"/>
    </location>
</feature>
<feature type="domain" description="Rhodopsin" evidence="7">
    <location>
        <begin position="14"/>
        <end position="229"/>
    </location>
</feature>
<proteinExistence type="inferred from homology"/>
<dbReference type="EMBL" id="JAPZBR010000002">
    <property type="protein sequence ID" value="KAJ5361966.1"/>
    <property type="molecule type" value="Genomic_DNA"/>
</dbReference>
<feature type="transmembrane region" description="Helical" evidence="6">
    <location>
        <begin position="49"/>
        <end position="72"/>
    </location>
</feature>
<sequence>MGLRTNKITPQAVALGSQVSLTLSVRYGLGNHQNLISHDNIVNLNLWSWIAQVVSIIDLIFARTAVAAFLLLLQDGMHHWTRYLLWLIGIVQAAIYGLSVGGIFKQCSPVEKLWDPSIPGTCNGVAASAVDGYVAGGIGAFSDFFLAAYPIFIIREIQHMKRATKVGICLILGGGVVAGSAAIVKGISIKNITNIEDNTYAMANLNIWVFTEMWFVIIFGSIPTLRKVFLQFSRDIGSAIMHRDIEQRPPNNMEDWAQLRELSGSGEREGLASALGVSLSASACSDGAR</sequence>
<evidence type="ECO:0000256" key="6">
    <source>
        <dbReference type="SAM" id="Phobius"/>
    </source>
</evidence>
<comment type="caution">
    <text evidence="8">The sequence shown here is derived from an EMBL/GenBank/DDBJ whole genome shotgun (WGS) entry which is preliminary data.</text>
</comment>
<feature type="transmembrane region" description="Helical" evidence="6">
    <location>
        <begin position="166"/>
        <end position="187"/>
    </location>
</feature>
<protein>
    <recommendedName>
        <fullName evidence="7">Rhodopsin domain-containing protein</fullName>
    </recommendedName>
</protein>
<keyword evidence="9" id="KW-1185">Reference proteome</keyword>
<dbReference type="PANTHER" id="PTHR33048">
    <property type="entry name" value="PTH11-LIKE INTEGRAL MEMBRANE PROTEIN (AFU_ORTHOLOGUE AFUA_5G11245)"/>
    <property type="match status" value="1"/>
</dbReference>
<dbReference type="InterPro" id="IPR052337">
    <property type="entry name" value="SAT4-like"/>
</dbReference>
<organism evidence="8 9">
    <name type="scientific">Penicillium brevicompactum</name>
    <dbReference type="NCBI Taxonomy" id="5074"/>
    <lineage>
        <taxon>Eukaryota</taxon>
        <taxon>Fungi</taxon>
        <taxon>Dikarya</taxon>
        <taxon>Ascomycota</taxon>
        <taxon>Pezizomycotina</taxon>
        <taxon>Eurotiomycetes</taxon>
        <taxon>Eurotiomycetidae</taxon>
        <taxon>Eurotiales</taxon>
        <taxon>Aspergillaceae</taxon>
        <taxon>Penicillium</taxon>
    </lineage>
</organism>
<evidence type="ECO:0000313" key="8">
    <source>
        <dbReference type="EMBL" id="KAJ5361966.1"/>
    </source>
</evidence>
<comment type="similarity">
    <text evidence="5">Belongs to the SAT4 family.</text>
</comment>
<reference evidence="8" key="1">
    <citation type="submission" date="2022-12" db="EMBL/GenBank/DDBJ databases">
        <authorList>
            <person name="Petersen C."/>
        </authorList>
    </citation>
    <scope>NUCLEOTIDE SEQUENCE</scope>
    <source>
        <strain evidence="8">IBT 35675</strain>
    </source>
</reference>
<evidence type="ECO:0000256" key="3">
    <source>
        <dbReference type="ARBA" id="ARBA00022989"/>
    </source>
</evidence>
<comment type="subcellular location">
    <subcellularLocation>
        <location evidence="1">Membrane</location>
        <topology evidence="1">Multi-pass membrane protein</topology>
    </subcellularLocation>
</comment>
<dbReference type="Pfam" id="PF20684">
    <property type="entry name" value="Fung_rhodopsin"/>
    <property type="match status" value="1"/>
</dbReference>
<reference evidence="8" key="2">
    <citation type="journal article" date="2023" name="IMA Fungus">
        <title>Comparative genomic study of the Penicillium genus elucidates a diverse pangenome and 15 lateral gene transfer events.</title>
        <authorList>
            <person name="Petersen C."/>
            <person name="Sorensen T."/>
            <person name="Nielsen M.R."/>
            <person name="Sondergaard T.E."/>
            <person name="Sorensen J.L."/>
            <person name="Fitzpatrick D.A."/>
            <person name="Frisvad J.C."/>
            <person name="Nielsen K.L."/>
        </authorList>
    </citation>
    <scope>NUCLEOTIDE SEQUENCE</scope>
    <source>
        <strain evidence="8">IBT 35675</strain>
    </source>
</reference>
<dbReference type="InterPro" id="IPR049326">
    <property type="entry name" value="Rhodopsin_dom_fungi"/>
</dbReference>
<feature type="transmembrane region" description="Helical" evidence="6">
    <location>
        <begin position="207"/>
        <end position="225"/>
    </location>
</feature>
<evidence type="ECO:0000256" key="2">
    <source>
        <dbReference type="ARBA" id="ARBA00022692"/>
    </source>
</evidence>
<evidence type="ECO:0000256" key="5">
    <source>
        <dbReference type="ARBA" id="ARBA00038359"/>
    </source>
</evidence>
<evidence type="ECO:0000313" key="9">
    <source>
        <dbReference type="Proteomes" id="UP001148299"/>
    </source>
</evidence>
<dbReference type="AlphaFoldDB" id="A0A9W9RKS7"/>
<dbReference type="PANTHER" id="PTHR33048:SF165">
    <property type="entry name" value="INTEGRAL MEMBRANE PROTEIN"/>
    <property type="match status" value="1"/>
</dbReference>
<keyword evidence="4 6" id="KW-0472">Membrane</keyword>